<gene>
    <name evidence="1" type="ORF">G436_3202</name>
    <name evidence="2" type="ORF">G436_3237</name>
</gene>
<evidence type="ECO:0000313" key="2">
    <source>
        <dbReference type="EMBL" id="ALE40395.1"/>
    </source>
</evidence>
<reference evidence="1" key="2">
    <citation type="submission" date="2015-09" db="EMBL/GenBank/DDBJ databases">
        <authorList>
            <person name="Jackson K.R."/>
            <person name="Lunt B.L."/>
            <person name="Fisher J.N.B."/>
            <person name="Gardner A.V."/>
            <person name="Bailey M.E."/>
            <person name="Deus L.M."/>
            <person name="Earl A.S."/>
            <person name="Gibby P.D."/>
            <person name="Hartmann K.A."/>
            <person name="Liu J.E."/>
            <person name="Manci A.M."/>
            <person name="Nielsen D.A."/>
            <person name="Solomon M.B."/>
            <person name="Breakwell D.P."/>
            <person name="Burnett S.H."/>
            <person name="Grose J.H."/>
        </authorList>
    </citation>
    <scope>NUCLEOTIDE SEQUENCE</scope>
    <source>
        <strain evidence="1">Norma</strain>
    </source>
</reference>
<dbReference type="PATRIC" id="fig|1279460.3.peg.3246"/>
<name>A0A0M5LFN8_LEPIR</name>
<sequence length="38" mass="4769">MCCSDHQRYYDLIRLPTRLLSGFRPMNLYQKLHRLWDQ</sequence>
<evidence type="ECO:0000313" key="1">
    <source>
        <dbReference type="EMBL" id="ALE40360.1"/>
    </source>
</evidence>
<proteinExistence type="predicted"/>
<dbReference type="AlphaFoldDB" id="A0A0M5LFN8"/>
<organism evidence="1">
    <name type="scientific">Leptospira interrogans serovar Hardjo str. Norma</name>
    <dbReference type="NCBI Taxonomy" id="1279460"/>
    <lineage>
        <taxon>Bacteria</taxon>
        <taxon>Pseudomonadati</taxon>
        <taxon>Spirochaetota</taxon>
        <taxon>Spirochaetia</taxon>
        <taxon>Leptospirales</taxon>
        <taxon>Leptospiraceae</taxon>
        <taxon>Leptospira</taxon>
    </lineage>
</organism>
<dbReference type="EMBL" id="CP012603">
    <property type="protein sequence ID" value="ALE40360.1"/>
    <property type="molecule type" value="Genomic_DNA"/>
</dbReference>
<dbReference type="Proteomes" id="UP000056502">
    <property type="component" value="Chromosome I"/>
</dbReference>
<accession>A0A0M5LFN8</accession>
<dbReference type="EMBL" id="CP012603">
    <property type="protein sequence ID" value="ALE40395.1"/>
    <property type="molecule type" value="Genomic_DNA"/>
</dbReference>
<protein>
    <submittedName>
        <fullName evidence="1">Uncharacterized protein</fullName>
    </submittedName>
</protein>
<reference evidence="1 3" key="1">
    <citation type="journal article" date="2015" name="Genome Announc.">
        <title>Whole-Genome Sequence of Leptospira interrogans Serovar Hardjo Subtype Hardjoprajitno Strain Norma, Isolated from Cattle in a Leptospirosis Outbreak in Brazil.</title>
        <authorList>
            <person name="Cosate M.R."/>
            <person name="Soares S.C."/>
            <person name="Mendes T.A."/>
            <person name="Raittz R.T."/>
            <person name="Moreira E.C."/>
            <person name="Leite R."/>
            <person name="Fernandes G.R."/>
            <person name="Haddad J.P."/>
            <person name="Ortega J.M."/>
        </authorList>
    </citation>
    <scope>NUCLEOTIDE SEQUENCE [LARGE SCALE GENOMIC DNA]</scope>
    <source>
        <strain evidence="1 3">Norma</strain>
    </source>
</reference>
<evidence type="ECO:0000313" key="3">
    <source>
        <dbReference type="Proteomes" id="UP000056502"/>
    </source>
</evidence>